<dbReference type="EMBL" id="CAJVCH010569891">
    <property type="protein sequence ID" value="CAG7833472.1"/>
    <property type="molecule type" value="Genomic_DNA"/>
</dbReference>
<dbReference type="PANTHER" id="PTHR13966:SF19">
    <property type="entry name" value="NUCLEASE EXOG, MITOCHONDRIAL"/>
    <property type="match status" value="1"/>
</dbReference>
<dbReference type="Pfam" id="PF01223">
    <property type="entry name" value="Endonuclease_NS"/>
    <property type="match status" value="1"/>
</dbReference>
<evidence type="ECO:0000256" key="2">
    <source>
        <dbReference type="ARBA" id="ARBA00022722"/>
    </source>
</evidence>
<keyword evidence="3" id="KW-0378">Hydrolase</keyword>
<gene>
    <name evidence="8" type="ORF">AFUS01_LOCUS43088</name>
</gene>
<evidence type="ECO:0000313" key="9">
    <source>
        <dbReference type="Proteomes" id="UP000708208"/>
    </source>
</evidence>
<dbReference type="GO" id="GO:0006309">
    <property type="term" value="P:apoptotic DNA fragmentation"/>
    <property type="evidence" value="ECO:0007669"/>
    <property type="project" value="TreeGrafter"/>
</dbReference>
<accession>A0A8J2PYV2</accession>
<keyword evidence="5" id="KW-0479">Metal-binding</keyword>
<evidence type="ECO:0000256" key="1">
    <source>
        <dbReference type="ARBA" id="ARBA00010052"/>
    </source>
</evidence>
<evidence type="ECO:0000256" key="6">
    <source>
        <dbReference type="SAM" id="SignalP"/>
    </source>
</evidence>
<name>A0A8J2PYV2_9HEXA</name>
<keyword evidence="3" id="KW-0255">Endonuclease</keyword>
<dbReference type="InterPro" id="IPR001604">
    <property type="entry name" value="Endo_G_ENPP1-like_dom"/>
</dbReference>
<feature type="binding site" evidence="5">
    <location>
        <position position="260"/>
    </location>
    <ligand>
        <name>Mg(2+)</name>
        <dbReference type="ChEBI" id="CHEBI:18420"/>
        <note>catalytic</note>
    </ligand>
</feature>
<dbReference type="GO" id="GO:0000014">
    <property type="term" value="F:single-stranded DNA endodeoxyribonuclease activity"/>
    <property type="evidence" value="ECO:0007669"/>
    <property type="project" value="TreeGrafter"/>
</dbReference>
<dbReference type="Proteomes" id="UP000708208">
    <property type="component" value="Unassembled WGS sequence"/>
</dbReference>
<keyword evidence="9" id="KW-1185">Reference proteome</keyword>
<organism evidence="8 9">
    <name type="scientific">Allacma fusca</name>
    <dbReference type="NCBI Taxonomy" id="39272"/>
    <lineage>
        <taxon>Eukaryota</taxon>
        <taxon>Metazoa</taxon>
        <taxon>Ecdysozoa</taxon>
        <taxon>Arthropoda</taxon>
        <taxon>Hexapoda</taxon>
        <taxon>Collembola</taxon>
        <taxon>Symphypleona</taxon>
        <taxon>Sminthuridae</taxon>
        <taxon>Allacma</taxon>
    </lineage>
</organism>
<keyword evidence="2" id="KW-0540">Nuclease</keyword>
<dbReference type="GO" id="GO:0003676">
    <property type="term" value="F:nucleic acid binding"/>
    <property type="evidence" value="ECO:0007669"/>
    <property type="project" value="InterPro"/>
</dbReference>
<dbReference type="AlphaFoldDB" id="A0A8J2PYV2"/>
<comment type="caution">
    <text evidence="8">The sequence shown here is derived from an EMBL/GenBank/DDBJ whole genome shotgun (WGS) entry which is preliminary data.</text>
</comment>
<keyword evidence="6" id="KW-0732">Signal</keyword>
<dbReference type="SMART" id="SM00892">
    <property type="entry name" value="Endonuclease_NS"/>
    <property type="match status" value="1"/>
</dbReference>
<feature type="active site" description="Proton acceptor" evidence="4">
    <location>
        <position position="230"/>
    </location>
</feature>
<dbReference type="GO" id="GO:0005634">
    <property type="term" value="C:nucleus"/>
    <property type="evidence" value="ECO:0007669"/>
    <property type="project" value="TreeGrafter"/>
</dbReference>
<evidence type="ECO:0000256" key="4">
    <source>
        <dbReference type="PIRSR" id="PIRSR640255-1"/>
    </source>
</evidence>
<dbReference type="GO" id="GO:0005743">
    <property type="term" value="C:mitochondrial inner membrane"/>
    <property type="evidence" value="ECO:0007669"/>
    <property type="project" value="TreeGrafter"/>
</dbReference>
<feature type="domain" description="DNA/RNA non-specific endonuclease/pyrophosphatase/phosphodiesterase" evidence="7">
    <location>
        <begin position="141"/>
        <end position="386"/>
    </location>
</feature>
<comment type="similarity">
    <text evidence="1">Belongs to the DNA/RNA non-specific endonuclease family.</text>
</comment>
<dbReference type="OrthoDB" id="5960141at2759"/>
<dbReference type="GO" id="GO:0004521">
    <property type="term" value="F:RNA endonuclease activity"/>
    <property type="evidence" value="ECO:0007669"/>
    <property type="project" value="TreeGrafter"/>
</dbReference>
<evidence type="ECO:0000313" key="8">
    <source>
        <dbReference type="EMBL" id="CAG7833472.1"/>
    </source>
</evidence>
<evidence type="ECO:0000256" key="3">
    <source>
        <dbReference type="ARBA" id="ARBA00022759"/>
    </source>
</evidence>
<reference evidence="8" key="1">
    <citation type="submission" date="2021-06" db="EMBL/GenBank/DDBJ databases">
        <authorList>
            <person name="Hodson N. C."/>
            <person name="Mongue J. A."/>
            <person name="Jaron S. K."/>
        </authorList>
    </citation>
    <scope>NUCLEOTIDE SEQUENCE</scope>
</reference>
<dbReference type="PANTHER" id="PTHR13966">
    <property type="entry name" value="ENDONUCLEASE RELATED"/>
    <property type="match status" value="1"/>
</dbReference>
<dbReference type="FunFam" id="3.40.570.10:FF:000007">
    <property type="entry name" value="Alkaline nuclease"/>
    <property type="match status" value="1"/>
</dbReference>
<dbReference type="InterPro" id="IPR040255">
    <property type="entry name" value="Non-specific_endonuclease"/>
</dbReference>
<feature type="chain" id="PRO_5035170780" description="DNA/RNA non-specific endonuclease/pyrophosphatase/phosphodiesterase domain-containing protein" evidence="6">
    <location>
        <begin position="17"/>
        <end position="403"/>
    </location>
</feature>
<evidence type="ECO:0000259" key="7">
    <source>
        <dbReference type="SMART" id="SM00892"/>
    </source>
</evidence>
<protein>
    <recommendedName>
        <fullName evidence="7">DNA/RNA non-specific endonuclease/pyrophosphatase/phosphodiesterase domain-containing protein</fullName>
    </recommendedName>
</protein>
<evidence type="ECO:0000256" key="5">
    <source>
        <dbReference type="PIRSR" id="PIRSR640255-2"/>
    </source>
</evidence>
<proteinExistence type="inferred from homology"/>
<feature type="signal peptide" evidence="6">
    <location>
        <begin position="1"/>
        <end position="16"/>
    </location>
</feature>
<dbReference type="GO" id="GO:0046872">
    <property type="term" value="F:metal ion binding"/>
    <property type="evidence" value="ECO:0007669"/>
    <property type="project" value="UniProtKB-KW"/>
</dbReference>
<sequence>MITFLALSLTIIVTGGNSLALSENACILPRAGMPTNMSMLIGENGKVYPQNEDNGDIILPLGSIITVSCAPATNLLQNYNVNEIEVECRGEAGLMVIPSLVPTSFDQLGCSNRIKEDVVEIETCYKGSSNVSIQFDSATERLPLITVCHNRTAGNTLYSHHTLYGGSGKVPETSNKRPSFKKDNFYGKVSPDTSYSQSNQIDIVTSLVGSAPLANQYIDPSQSFYFARGHLSPDGDFIYVAEQNATYYFINVIPQWQSINNGNWKAMEMAVRDLASQRGSSLEIYTGGYSTLALKDKDDKPVEIYLARDPITNELMIPVPKLTWKIVHDPKQKTATVIVMVNNPHELSITSKDIICKDVCDQIKWVTWDRGNVRKGYTYCCTLSTFNKQVPYAPKISGVKLLV</sequence>